<comment type="caution">
    <text evidence="9">The sequence shown here is derived from an EMBL/GenBank/DDBJ whole genome shotgun (WGS) entry which is preliminary data.</text>
</comment>
<evidence type="ECO:0000256" key="2">
    <source>
        <dbReference type="ARBA" id="ARBA00007613"/>
    </source>
</evidence>
<name>A0A934X2N0_9BACT</name>
<dbReference type="GO" id="GO:0015562">
    <property type="term" value="F:efflux transmembrane transporter activity"/>
    <property type="evidence" value="ECO:0007669"/>
    <property type="project" value="InterPro"/>
</dbReference>
<dbReference type="Pfam" id="PF02321">
    <property type="entry name" value="OEP"/>
    <property type="match status" value="1"/>
</dbReference>
<keyword evidence="7" id="KW-0998">Cell outer membrane</keyword>
<keyword evidence="3" id="KW-0813">Transport</keyword>
<dbReference type="PANTHER" id="PTHR30026">
    <property type="entry name" value="OUTER MEMBRANE PROTEIN TOLC"/>
    <property type="match status" value="1"/>
</dbReference>
<dbReference type="InterPro" id="IPR003423">
    <property type="entry name" value="OMP_efflux"/>
</dbReference>
<dbReference type="PANTHER" id="PTHR30026:SF20">
    <property type="entry name" value="OUTER MEMBRANE PROTEIN TOLC"/>
    <property type="match status" value="1"/>
</dbReference>
<keyword evidence="4" id="KW-1134">Transmembrane beta strand</keyword>
<dbReference type="AlphaFoldDB" id="A0A934X2N0"/>
<dbReference type="InterPro" id="IPR051906">
    <property type="entry name" value="TolC-like"/>
</dbReference>
<dbReference type="EMBL" id="JAEQBW010000016">
    <property type="protein sequence ID" value="MBK6267322.1"/>
    <property type="molecule type" value="Genomic_DNA"/>
</dbReference>
<feature type="coiled-coil region" evidence="8">
    <location>
        <begin position="400"/>
        <end position="434"/>
    </location>
</feature>
<evidence type="ECO:0000256" key="5">
    <source>
        <dbReference type="ARBA" id="ARBA00022692"/>
    </source>
</evidence>
<dbReference type="Proteomes" id="UP000611723">
    <property type="component" value="Unassembled WGS sequence"/>
</dbReference>
<evidence type="ECO:0000256" key="8">
    <source>
        <dbReference type="SAM" id="Coils"/>
    </source>
</evidence>
<evidence type="ECO:0000313" key="10">
    <source>
        <dbReference type="Proteomes" id="UP000611723"/>
    </source>
</evidence>
<keyword evidence="6" id="KW-0472">Membrane</keyword>
<comment type="subcellular location">
    <subcellularLocation>
        <location evidence="1">Cell outer membrane</location>
    </subcellularLocation>
</comment>
<dbReference type="GO" id="GO:0009279">
    <property type="term" value="C:cell outer membrane"/>
    <property type="evidence" value="ECO:0007669"/>
    <property type="project" value="UniProtKB-SubCell"/>
</dbReference>
<sequence>MNSIKENKTKRSAVHGKLAMVLMIIGCLISTDMMAQRTLTLEEAIQIAQQSSPTIKKSILNLYGNQRSLDAQRAALKSRFSLDITPFDYNRNRNFNDLFSQWNTNEDYNSFANFSVTQPIVATDGTISLINRLGYRDNYSEFQNLRTKTYSNNLYLQLDQPIFTYNRTKLQLKELELNLENAQISNGIQLLSLEQNVTQSFYNFYQRQNNLEISRDEYENQKVSYEITLNKVEADLLAREELYQAELNLATSKSTVENNEVLLSNAADDFKLLLGISLEEELAVMVDINFITRKVDLSKAIAYGLEHRMELRQRTIDIERSQFELIRTKALNEFKGSIGLSLGVFGDNVKAPEIYETPNMNPRVAISFSIPIWDWGENRARMDAANANLEINKVDLQVEENNIIINIRKVYRNLQNLENQVAIAEQNVKNAKLTYDINLERYKNGDLTSIDLNRFQSQLSEKKSALADALINYKMELLNLKIQSLYDFEKNEPVIIRK</sequence>
<evidence type="ECO:0000256" key="4">
    <source>
        <dbReference type="ARBA" id="ARBA00022452"/>
    </source>
</evidence>
<comment type="similarity">
    <text evidence="2">Belongs to the outer membrane factor (OMF) (TC 1.B.17) family.</text>
</comment>
<reference evidence="9" key="1">
    <citation type="submission" date="2021-01" db="EMBL/GenBank/DDBJ databases">
        <title>Marivirga aurantiaca sp. nov., isolated from intertidal surface sediments.</title>
        <authorList>
            <person name="Zhang M."/>
        </authorList>
    </citation>
    <scope>NUCLEOTIDE SEQUENCE</scope>
    <source>
        <strain evidence="9">S37H4</strain>
    </source>
</reference>
<accession>A0A934X2N0</accession>
<evidence type="ECO:0000256" key="1">
    <source>
        <dbReference type="ARBA" id="ARBA00004442"/>
    </source>
</evidence>
<dbReference type="RefSeq" id="WP_201433008.1">
    <property type="nucleotide sequence ID" value="NZ_JAEQBW010000016.1"/>
</dbReference>
<organism evidence="9 10">
    <name type="scientific">Marivirga aurantiaca</name>
    <dbReference type="NCBI Taxonomy" id="2802615"/>
    <lineage>
        <taxon>Bacteria</taxon>
        <taxon>Pseudomonadati</taxon>
        <taxon>Bacteroidota</taxon>
        <taxon>Cytophagia</taxon>
        <taxon>Cytophagales</taxon>
        <taxon>Marivirgaceae</taxon>
        <taxon>Marivirga</taxon>
    </lineage>
</organism>
<evidence type="ECO:0000256" key="6">
    <source>
        <dbReference type="ARBA" id="ARBA00023136"/>
    </source>
</evidence>
<proteinExistence type="inferred from homology"/>
<dbReference type="SUPFAM" id="SSF56954">
    <property type="entry name" value="Outer membrane efflux proteins (OEP)"/>
    <property type="match status" value="1"/>
</dbReference>
<keyword evidence="5" id="KW-0812">Transmembrane</keyword>
<dbReference type="GO" id="GO:0015288">
    <property type="term" value="F:porin activity"/>
    <property type="evidence" value="ECO:0007669"/>
    <property type="project" value="TreeGrafter"/>
</dbReference>
<evidence type="ECO:0000256" key="3">
    <source>
        <dbReference type="ARBA" id="ARBA00022448"/>
    </source>
</evidence>
<gene>
    <name evidence="9" type="ORF">JKA74_19930</name>
</gene>
<dbReference type="Gene3D" id="1.20.1600.10">
    <property type="entry name" value="Outer membrane efflux proteins (OEP)"/>
    <property type="match status" value="1"/>
</dbReference>
<keyword evidence="8" id="KW-0175">Coiled coil</keyword>
<evidence type="ECO:0000313" key="9">
    <source>
        <dbReference type="EMBL" id="MBK6267322.1"/>
    </source>
</evidence>
<keyword evidence="10" id="KW-1185">Reference proteome</keyword>
<dbReference type="GO" id="GO:1990281">
    <property type="term" value="C:efflux pump complex"/>
    <property type="evidence" value="ECO:0007669"/>
    <property type="project" value="TreeGrafter"/>
</dbReference>
<protein>
    <submittedName>
        <fullName evidence="9">TolC family protein</fullName>
    </submittedName>
</protein>
<evidence type="ECO:0000256" key="7">
    <source>
        <dbReference type="ARBA" id="ARBA00023237"/>
    </source>
</evidence>